<dbReference type="RefSeq" id="WP_212634962.1">
    <property type="nucleotide sequence ID" value="NZ_FOXD01000013.1"/>
</dbReference>
<dbReference type="PANTHER" id="PTHR11786">
    <property type="entry name" value="N-HYDROXYARYLAMINE O-ACETYLTRANSFERASE"/>
    <property type="match status" value="1"/>
</dbReference>
<dbReference type="AlphaFoldDB" id="A0A1I5UJC4"/>
<dbReference type="GO" id="GO:0016407">
    <property type="term" value="F:acetyltransferase activity"/>
    <property type="evidence" value="ECO:0007669"/>
    <property type="project" value="InterPro"/>
</dbReference>
<evidence type="ECO:0000313" key="3">
    <source>
        <dbReference type="Proteomes" id="UP000198892"/>
    </source>
</evidence>
<dbReference type="Gene3D" id="3.30.2140.20">
    <property type="match status" value="1"/>
</dbReference>
<dbReference type="SUPFAM" id="SSF54001">
    <property type="entry name" value="Cysteine proteinases"/>
    <property type="match status" value="1"/>
</dbReference>
<evidence type="ECO:0000256" key="1">
    <source>
        <dbReference type="ARBA" id="ARBA00006547"/>
    </source>
</evidence>
<keyword evidence="3" id="KW-1185">Reference proteome</keyword>
<organism evidence="2 3">
    <name type="scientific">Salibacterium halotolerans</name>
    <dbReference type="NCBI Taxonomy" id="1884432"/>
    <lineage>
        <taxon>Bacteria</taxon>
        <taxon>Bacillati</taxon>
        <taxon>Bacillota</taxon>
        <taxon>Bacilli</taxon>
        <taxon>Bacillales</taxon>
        <taxon>Bacillaceae</taxon>
    </lineage>
</organism>
<name>A0A1I5UJC4_9BACI</name>
<protein>
    <submittedName>
        <fullName evidence="2">Arylamine N-acetyltransferase</fullName>
    </submittedName>
</protein>
<evidence type="ECO:0000313" key="2">
    <source>
        <dbReference type="EMBL" id="SFP95137.1"/>
    </source>
</evidence>
<sequence length="278" mass="31971">MSRDWLERYLTILRLKQQPPSRKFLKRIIRAHVRTFPFENVSKLLLARDGETLERVTDVHAFLASHETNQSGGTCFTLNACLFQLLEALGFEGWLIRPGEEHMAVIIKDPGSANRLLYVDVGTTAPLFEPIPFQGRKRAIPPFAGEQLFFLPGEGKGVYSYIRTRNGQITHKKWTFSIYEAMSYADFAPWIAATFQQEASFMNMLRCQLWEPDQRRGLSLINRTFTIRHGNGSVMTKDLPDEEAVRDVLVREFRMPDLPVYEALQQLEQRGAGIFSRT</sequence>
<proteinExistence type="inferred from homology"/>
<dbReference type="EMBL" id="FOXD01000013">
    <property type="protein sequence ID" value="SFP95137.1"/>
    <property type="molecule type" value="Genomic_DNA"/>
</dbReference>
<dbReference type="InterPro" id="IPR053710">
    <property type="entry name" value="Arylamine_NAT_domain_sf"/>
</dbReference>
<reference evidence="3" key="1">
    <citation type="submission" date="2016-10" db="EMBL/GenBank/DDBJ databases">
        <authorList>
            <person name="Varghese N."/>
            <person name="Submissions S."/>
        </authorList>
    </citation>
    <scope>NUCLEOTIDE SEQUENCE [LARGE SCALE GENOMIC DNA]</scope>
    <source>
        <strain evidence="3">S7</strain>
    </source>
</reference>
<accession>A0A1I5UJC4</accession>
<dbReference type="PANTHER" id="PTHR11786:SF0">
    <property type="entry name" value="ARYLAMINE N-ACETYLTRANSFERASE 4-RELATED"/>
    <property type="match status" value="1"/>
</dbReference>
<dbReference type="Proteomes" id="UP000198892">
    <property type="component" value="Unassembled WGS sequence"/>
</dbReference>
<comment type="similarity">
    <text evidence="1">Belongs to the arylamine N-acetyltransferase family.</text>
</comment>
<dbReference type="InterPro" id="IPR001447">
    <property type="entry name" value="Arylamine_N-AcTrfase"/>
</dbReference>
<gene>
    <name evidence="2" type="ORF">SAMN05518683_11392</name>
</gene>
<dbReference type="InterPro" id="IPR038765">
    <property type="entry name" value="Papain-like_cys_pep_sf"/>
</dbReference>
<dbReference type="Pfam" id="PF00797">
    <property type="entry name" value="Acetyltransf_2"/>
    <property type="match status" value="1"/>
</dbReference>
<keyword evidence="2" id="KW-0808">Transferase</keyword>